<evidence type="ECO:0000256" key="1">
    <source>
        <dbReference type="ARBA" id="ARBA00010641"/>
    </source>
</evidence>
<dbReference type="InterPro" id="IPR014284">
    <property type="entry name" value="RNA_pol_sigma-70_dom"/>
</dbReference>
<proteinExistence type="inferred from homology"/>
<evidence type="ECO:0000313" key="8">
    <source>
        <dbReference type="EMBL" id="UUI65260.1"/>
    </source>
</evidence>
<feature type="domain" description="RNA polymerase sigma factor 70 region 4 type 2" evidence="7">
    <location>
        <begin position="105"/>
        <end position="156"/>
    </location>
</feature>
<dbReference type="InterPro" id="IPR007627">
    <property type="entry name" value="RNA_pol_sigma70_r2"/>
</dbReference>
<dbReference type="Proteomes" id="UP001317322">
    <property type="component" value="Chromosome"/>
</dbReference>
<comment type="similarity">
    <text evidence="1">Belongs to the sigma-70 factor family. ECF subfamily.</text>
</comment>
<feature type="domain" description="RNA polymerase sigma-70 region 2" evidence="6">
    <location>
        <begin position="9"/>
        <end position="72"/>
    </location>
</feature>
<evidence type="ECO:0000256" key="2">
    <source>
        <dbReference type="ARBA" id="ARBA00011344"/>
    </source>
</evidence>
<dbReference type="EMBL" id="CP101989">
    <property type="protein sequence ID" value="UUI65260.1"/>
    <property type="molecule type" value="Genomic_DNA"/>
</dbReference>
<evidence type="ECO:0000259" key="6">
    <source>
        <dbReference type="Pfam" id="PF04542"/>
    </source>
</evidence>
<gene>
    <name evidence="8" type="ORF">NP075_00505</name>
</gene>
<dbReference type="NCBIfam" id="TIGR02937">
    <property type="entry name" value="sigma70-ECF"/>
    <property type="match status" value="1"/>
</dbReference>
<dbReference type="InterPro" id="IPR032710">
    <property type="entry name" value="NTF2-like_dom_sf"/>
</dbReference>
<reference evidence="8 9" key="1">
    <citation type="submission" date="2022-07" db="EMBL/GenBank/DDBJ databases">
        <title>Novel species in genus cellulomonas.</title>
        <authorList>
            <person name="Ye L."/>
        </authorList>
    </citation>
    <scope>NUCLEOTIDE SEQUENCE [LARGE SCALE GENOMIC DNA]</scope>
    <source>
        <strain evidence="9">zg-Y908</strain>
    </source>
</reference>
<sequence length="293" mass="31921">MTEHAREFTELRPLLFTIAYEITGSTADADDVLQDSWLRWSAVDLATVEHRRAYLARVVSRQALNALRASSRRREEYVGPWLPEPLLVSAGDLADDVVLGESVSMAVLLVLESLSPAERVVFVLREVFGFEHAEIAGVVGRTPAAVRQLAHRAREHVEARRPRYEPRGDEAARAVQEFLRAAGTGDLDGLLAVLDPDVLLVSDGGGKVSALRHPLRGAADVARFVLGLFRLATPSHTFGLAGINGAPGVVVRRGHDLEGVFCFDVQEGRVVGVYGVRNPDKLASLAQVRRVGR</sequence>
<keyword evidence="3" id="KW-0805">Transcription regulation</keyword>
<dbReference type="InterPro" id="IPR013249">
    <property type="entry name" value="RNA_pol_sigma70_r4_t2"/>
</dbReference>
<comment type="subunit">
    <text evidence="2">Interacts transiently with the RNA polymerase catalytic core formed by RpoA, RpoB, RpoC and RpoZ (2 alpha, 1 beta, 1 beta' and 1 omega subunit) to form the RNA polymerase holoenzyme that can initiate transcription.</text>
</comment>
<dbReference type="InterPro" id="IPR052704">
    <property type="entry name" value="ECF_Sigma-70_Domain"/>
</dbReference>
<dbReference type="Pfam" id="PF04542">
    <property type="entry name" value="Sigma70_r2"/>
    <property type="match status" value="1"/>
</dbReference>
<keyword evidence="4" id="KW-0731">Sigma factor</keyword>
<protein>
    <submittedName>
        <fullName evidence="8">RNA polymerase sigma-70 factor</fullName>
    </submittedName>
</protein>
<keyword evidence="5" id="KW-0804">Transcription</keyword>
<evidence type="ECO:0000256" key="5">
    <source>
        <dbReference type="ARBA" id="ARBA00023163"/>
    </source>
</evidence>
<dbReference type="RefSeq" id="WP_227563756.1">
    <property type="nucleotide sequence ID" value="NZ_CP101989.1"/>
</dbReference>
<dbReference type="InterPro" id="IPR013325">
    <property type="entry name" value="RNA_pol_sigma_r2"/>
</dbReference>
<dbReference type="InterPro" id="IPR013324">
    <property type="entry name" value="RNA_pol_sigma_r3/r4-like"/>
</dbReference>
<dbReference type="Pfam" id="PF08281">
    <property type="entry name" value="Sigma70_r4_2"/>
    <property type="match status" value="1"/>
</dbReference>
<dbReference type="PANTHER" id="PTHR30173">
    <property type="entry name" value="SIGMA 19 FACTOR"/>
    <property type="match status" value="1"/>
</dbReference>
<dbReference type="PANTHER" id="PTHR30173:SF36">
    <property type="entry name" value="ECF RNA POLYMERASE SIGMA FACTOR SIGJ"/>
    <property type="match status" value="1"/>
</dbReference>
<dbReference type="Gene3D" id="3.10.450.50">
    <property type="match status" value="1"/>
</dbReference>
<keyword evidence="9" id="KW-1185">Reference proteome</keyword>
<dbReference type="NCBIfam" id="NF007214">
    <property type="entry name" value="PRK09636.1"/>
    <property type="match status" value="1"/>
</dbReference>
<organism evidence="8 9">
    <name type="scientific">Cellulomonas wangsupingiae</name>
    <dbReference type="NCBI Taxonomy" id="2968085"/>
    <lineage>
        <taxon>Bacteria</taxon>
        <taxon>Bacillati</taxon>
        <taxon>Actinomycetota</taxon>
        <taxon>Actinomycetes</taxon>
        <taxon>Micrococcales</taxon>
        <taxon>Cellulomonadaceae</taxon>
        <taxon>Cellulomonas</taxon>
    </lineage>
</organism>
<dbReference type="SUPFAM" id="SSF88946">
    <property type="entry name" value="Sigma2 domain of RNA polymerase sigma factors"/>
    <property type="match status" value="1"/>
</dbReference>
<evidence type="ECO:0000256" key="3">
    <source>
        <dbReference type="ARBA" id="ARBA00023015"/>
    </source>
</evidence>
<dbReference type="Gene3D" id="1.10.1740.10">
    <property type="match status" value="1"/>
</dbReference>
<dbReference type="SUPFAM" id="SSF88659">
    <property type="entry name" value="Sigma3 and sigma4 domains of RNA polymerase sigma factors"/>
    <property type="match status" value="1"/>
</dbReference>
<evidence type="ECO:0000259" key="7">
    <source>
        <dbReference type="Pfam" id="PF08281"/>
    </source>
</evidence>
<dbReference type="InterPro" id="IPR014303">
    <property type="entry name" value="RNA_pol_sigma-70_ECF"/>
</dbReference>
<dbReference type="SUPFAM" id="SSF54427">
    <property type="entry name" value="NTF2-like"/>
    <property type="match status" value="1"/>
</dbReference>
<name>A0ABY5K864_9CELL</name>
<evidence type="ECO:0000313" key="9">
    <source>
        <dbReference type="Proteomes" id="UP001317322"/>
    </source>
</evidence>
<dbReference type="NCBIfam" id="TIGR02957">
    <property type="entry name" value="SigX4"/>
    <property type="match status" value="1"/>
</dbReference>
<evidence type="ECO:0000256" key="4">
    <source>
        <dbReference type="ARBA" id="ARBA00023082"/>
    </source>
</evidence>
<dbReference type="InterPro" id="IPR036388">
    <property type="entry name" value="WH-like_DNA-bd_sf"/>
</dbReference>
<dbReference type="Gene3D" id="1.10.10.10">
    <property type="entry name" value="Winged helix-like DNA-binding domain superfamily/Winged helix DNA-binding domain"/>
    <property type="match status" value="1"/>
</dbReference>
<accession>A0ABY5K864</accession>